<keyword evidence="1" id="KW-0328">Glycosyltransferase</keyword>
<evidence type="ECO:0000256" key="2">
    <source>
        <dbReference type="ARBA" id="ARBA00022679"/>
    </source>
</evidence>
<dbReference type="Proteomes" id="UP001500567">
    <property type="component" value="Unassembled WGS sequence"/>
</dbReference>
<evidence type="ECO:0000313" key="6">
    <source>
        <dbReference type="Proteomes" id="UP001500567"/>
    </source>
</evidence>
<gene>
    <name evidence="5" type="ORF">GCM10022408_02220</name>
</gene>
<proteinExistence type="predicted"/>
<keyword evidence="3" id="KW-0325">Glycoprotein</keyword>
<feature type="domain" description="Glycosyltransferase 61 catalytic" evidence="4">
    <location>
        <begin position="169"/>
        <end position="343"/>
    </location>
</feature>
<keyword evidence="6" id="KW-1185">Reference proteome</keyword>
<dbReference type="PANTHER" id="PTHR20961:SF150">
    <property type="entry name" value="GLYCOSYLTRANSFERASE FAMILY 61 PROTEIN"/>
    <property type="match status" value="1"/>
</dbReference>
<name>A0ABP7RBH4_9BACT</name>
<organism evidence="5 6">
    <name type="scientific">Hymenobacter fastidiosus</name>
    <dbReference type="NCBI Taxonomy" id="486264"/>
    <lineage>
        <taxon>Bacteria</taxon>
        <taxon>Pseudomonadati</taxon>
        <taxon>Bacteroidota</taxon>
        <taxon>Cytophagia</taxon>
        <taxon>Cytophagales</taxon>
        <taxon>Hymenobacteraceae</taxon>
        <taxon>Hymenobacter</taxon>
    </lineage>
</organism>
<evidence type="ECO:0000313" key="5">
    <source>
        <dbReference type="EMBL" id="GAA3995340.1"/>
    </source>
</evidence>
<protein>
    <submittedName>
        <fullName evidence="5">Glycosyltransferase family 61 protein</fullName>
    </submittedName>
</protein>
<dbReference type="RefSeq" id="WP_345070403.1">
    <property type="nucleotide sequence ID" value="NZ_BAABDJ010000002.1"/>
</dbReference>
<reference evidence="6" key="1">
    <citation type="journal article" date="2019" name="Int. J. Syst. Evol. Microbiol.">
        <title>The Global Catalogue of Microorganisms (GCM) 10K type strain sequencing project: providing services to taxonomists for standard genome sequencing and annotation.</title>
        <authorList>
            <consortium name="The Broad Institute Genomics Platform"/>
            <consortium name="The Broad Institute Genome Sequencing Center for Infectious Disease"/>
            <person name="Wu L."/>
            <person name="Ma J."/>
        </authorList>
    </citation>
    <scope>NUCLEOTIDE SEQUENCE [LARGE SCALE GENOMIC DNA]</scope>
    <source>
        <strain evidence="6">JCM 17224</strain>
    </source>
</reference>
<evidence type="ECO:0000256" key="3">
    <source>
        <dbReference type="ARBA" id="ARBA00023180"/>
    </source>
</evidence>
<dbReference type="Pfam" id="PF04577">
    <property type="entry name" value="Glyco_transf_61"/>
    <property type="match status" value="1"/>
</dbReference>
<dbReference type="InterPro" id="IPR007657">
    <property type="entry name" value="Glycosyltransferase_61"/>
</dbReference>
<dbReference type="PANTHER" id="PTHR20961">
    <property type="entry name" value="GLYCOSYLTRANSFERASE"/>
    <property type="match status" value="1"/>
</dbReference>
<accession>A0ABP7RBH4</accession>
<dbReference type="InterPro" id="IPR049625">
    <property type="entry name" value="Glyco_transf_61_cat"/>
</dbReference>
<evidence type="ECO:0000256" key="1">
    <source>
        <dbReference type="ARBA" id="ARBA00022676"/>
    </source>
</evidence>
<sequence>MCKNILIRARRRAGRLLREWIPYQRQYQPTSFWERSSLLPTQPDSRAHYQEIVPGYVSHLDVPADFYERASDYGGLYGKPNHRERVKPSFVLSLENGRLYADNLNSVAIITADNRLVGDASFQFTSTKWDLVRPEDNNIFRQRYFLTPTEVPGTVCSLLSGGGAATGNYYHWLIDSLPRLHLVREAGLLAQIDYFLVYDKTKRFVLDTLAPLGIRPEQLIDVSTHRHLRARRLIVSSAVRGEQTHTPNWACDFLRDVLLPSPLPERRFGPYLYVSRRDAPGRHVRNEAAMEAVLREYGFETHVLTPYSQAEKIALFAHARVIISPVGAGLANIVFSPPGTELIELLPERFMVPDYLELAARLGITHRHLVCSDETLSRTRGAAQFDHITVDLTALRRQVEAALRRPVVSV</sequence>
<comment type="caution">
    <text evidence="5">The sequence shown here is derived from an EMBL/GenBank/DDBJ whole genome shotgun (WGS) entry which is preliminary data.</text>
</comment>
<dbReference type="EMBL" id="BAABDJ010000002">
    <property type="protein sequence ID" value="GAA3995340.1"/>
    <property type="molecule type" value="Genomic_DNA"/>
</dbReference>
<keyword evidence="2" id="KW-0808">Transferase</keyword>
<evidence type="ECO:0000259" key="4">
    <source>
        <dbReference type="Pfam" id="PF04577"/>
    </source>
</evidence>